<dbReference type="InterPro" id="IPR046461">
    <property type="entry name" value="TerL_ATPase"/>
</dbReference>
<gene>
    <name evidence="3" type="ORF">IAD49_06790</name>
</gene>
<accession>A0A9D1HX50</accession>
<dbReference type="Pfam" id="PF03354">
    <property type="entry name" value="TerL_ATPase"/>
    <property type="match status" value="1"/>
</dbReference>
<evidence type="ECO:0000259" key="1">
    <source>
        <dbReference type="Pfam" id="PF03354"/>
    </source>
</evidence>
<dbReference type="PANTHER" id="PTHR41287">
    <property type="match status" value="1"/>
</dbReference>
<dbReference type="EMBL" id="DVML01000041">
    <property type="protein sequence ID" value="HIU23268.1"/>
    <property type="molecule type" value="Genomic_DNA"/>
</dbReference>
<dbReference type="AlphaFoldDB" id="A0A9D1HX50"/>
<proteinExistence type="predicted"/>
<dbReference type="Pfam" id="PF20441">
    <property type="entry name" value="TerL_nuclease"/>
    <property type="match status" value="1"/>
</dbReference>
<reference evidence="3" key="2">
    <citation type="journal article" date="2021" name="PeerJ">
        <title>Extensive microbial diversity within the chicken gut microbiome revealed by metagenomics and culture.</title>
        <authorList>
            <person name="Gilroy R."/>
            <person name="Ravi A."/>
            <person name="Getino M."/>
            <person name="Pursley I."/>
            <person name="Horton D.L."/>
            <person name="Alikhan N.F."/>
            <person name="Baker D."/>
            <person name="Gharbi K."/>
            <person name="Hall N."/>
            <person name="Watson M."/>
            <person name="Adriaenssens E.M."/>
            <person name="Foster-Nyarko E."/>
            <person name="Jarju S."/>
            <person name="Secka A."/>
            <person name="Antonio M."/>
            <person name="Oren A."/>
            <person name="Chaudhuri R.R."/>
            <person name="La Ragione R."/>
            <person name="Hildebrand F."/>
            <person name="Pallen M.J."/>
        </authorList>
    </citation>
    <scope>NUCLEOTIDE SEQUENCE</scope>
    <source>
        <strain evidence="3">CHK197-8231</strain>
    </source>
</reference>
<dbReference type="InterPro" id="IPR027417">
    <property type="entry name" value="P-loop_NTPase"/>
</dbReference>
<dbReference type="GO" id="GO:0004519">
    <property type="term" value="F:endonuclease activity"/>
    <property type="evidence" value="ECO:0007669"/>
    <property type="project" value="InterPro"/>
</dbReference>
<comment type="caution">
    <text evidence="3">The sequence shown here is derived from an EMBL/GenBank/DDBJ whole genome shotgun (WGS) entry which is preliminary data.</text>
</comment>
<dbReference type="InterPro" id="IPR046462">
    <property type="entry name" value="TerL_nuclease"/>
</dbReference>
<evidence type="ECO:0000313" key="3">
    <source>
        <dbReference type="EMBL" id="HIU23268.1"/>
    </source>
</evidence>
<name>A0A9D1HX50_9BACT</name>
<dbReference type="Proteomes" id="UP000824087">
    <property type="component" value="Unassembled WGS sequence"/>
</dbReference>
<feature type="domain" description="Terminase large subunit-like ATPase" evidence="1">
    <location>
        <begin position="83"/>
        <end position="254"/>
    </location>
</feature>
<feature type="domain" description="Terminase large subunit-like endonuclease" evidence="2">
    <location>
        <begin position="263"/>
        <end position="552"/>
    </location>
</feature>
<evidence type="ECO:0000259" key="2">
    <source>
        <dbReference type="Pfam" id="PF20441"/>
    </source>
</evidence>
<organism evidence="3 4">
    <name type="scientific">Candidatus Fimihabitans intestinipullorum</name>
    <dbReference type="NCBI Taxonomy" id="2840820"/>
    <lineage>
        <taxon>Bacteria</taxon>
        <taxon>Bacillati</taxon>
        <taxon>Mycoplasmatota</taxon>
        <taxon>Mycoplasmatota incertae sedis</taxon>
        <taxon>Candidatus Fimihabitans</taxon>
    </lineage>
</organism>
<sequence length="581" mass="66933">MQSSLSRDRVTDHAKKVVEHKVISCRYHYLACKRHLENLKKQRTKDFPYYWDINASERILEFAETLIIADGKEPKPVKLIEEQAFDIGSRFGWKKLNGFRRFRRSYISKARQNGKSIENGILGTYISGFSGYHYGKLFTVATKKRQARIAWEAMAKFIESDKDLSEMFDIKDYKSMIVSKQTKSTIEALSKESGLDDGFQSIFSSIDELHQHTSNKIYKTIYDGTVALDETLVSMITTRGEKQNSFCYDMDSYAINILEGTNTAEDFFADIYCLDKGDDIFDESNYIKANPYLASTEKGIETLHVDAETAKDMGGDELRDFMIKRLNLWTNNTDNSFVELEKWKACGSNKTLDDVVLVDGYRDCYIGFDLSSGGDLTSIAIEIPRGESFYIYSHSFMPKGRLEEHIKTDIAPYDVWESQELLTVTGSSDEYKNDYKFIIKHLHELIDKYELNVKGIGYDPHNADTFLTDLEEFGAPLLMITQSARFLNDGTEDMQLNIKSGKVEYNQKNELLSWSVSNAKIVKNSFDEKKVDKEPHAKYKRIDVVDAIIDAHIAYMKLQEDDNKVNLEEEMNKYLEQMSWN</sequence>
<evidence type="ECO:0000313" key="4">
    <source>
        <dbReference type="Proteomes" id="UP000824087"/>
    </source>
</evidence>
<dbReference type="Gene3D" id="3.40.50.300">
    <property type="entry name" value="P-loop containing nucleotide triphosphate hydrolases"/>
    <property type="match status" value="1"/>
</dbReference>
<reference evidence="3" key="1">
    <citation type="submission" date="2020-10" db="EMBL/GenBank/DDBJ databases">
        <authorList>
            <person name="Gilroy R."/>
        </authorList>
    </citation>
    <scope>NUCLEOTIDE SEQUENCE</scope>
    <source>
        <strain evidence="3">CHK197-8231</strain>
    </source>
</reference>
<dbReference type="InterPro" id="IPR005021">
    <property type="entry name" value="Terminase_largesu-like"/>
</dbReference>
<protein>
    <submittedName>
        <fullName evidence="3">Terminase large subunit</fullName>
    </submittedName>
</protein>
<dbReference type="PANTHER" id="PTHR41287:SF1">
    <property type="entry name" value="PROTEIN YMFN"/>
    <property type="match status" value="1"/>
</dbReference>